<evidence type="ECO:0000259" key="6">
    <source>
        <dbReference type="PROSITE" id="PS50102"/>
    </source>
</evidence>
<dbReference type="SUPFAM" id="SSF54928">
    <property type="entry name" value="RNA-binding domain, RBD"/>
    <property type="match status" value="2"/>
</dbReference>
<dbReference type="GO" id="GO:0006397">
    <property type="term" value="P:mRNA processing"/>
    <property type="evidence" value="ECO:0007669"/>
    <property type="project" value="InterPro"/>
</dbReference>
<dbReference type="InterPro" id="IPR000504">
    <property type="entry name" value="RRM_dom"/>
</dbReference>
<dbReference type="EMBL" id="JAWDJX010000003">
    <property type="protein sequence ID" value="KAK3057577.1"/>
    <property type="molecule type" value="Genomic_DNA"/>
</dbReference>
<keyword evidence="2" id="KW-0677">Repeat</keyword>
<dbReference type="CDD" id="cd12283">
    <property type="entry name" value="RRM1_RBM39_like"/>
    <property type="match status" value="1"/>
</dbReference>
<feature type="region of interest" description="Disordered" evidence="5">
    <location>
        <begin position="403"/>
        <end position="441"/>
    </location>
</feature>
<feature type="region of interest" description="Disordered" evidence="5">
    <location>
        <begin position="46"/>
        <end position="206"/>
    </location>
</feature>
<reference evidence="7" key="1">
    <citation type="submission" date="2023-04" db="EMBL/GenBank/DDBJ databases">
        <title>Black Yeasts Isolated from many extreme environments.</title>
        <authorList>
            <person name="Coleine C."/>
            <person name="Stajich J.E."/>
            <person name="Selbmann L."/>
        </authorList>
    </citation>
    <scope>NUCLEOTIDE SEQUENCE</scope>
    <source>
        <strain evidence="7">CCFEE 5312</strain>
    </source>
</reference>
<dbReference type="CDD" id="cd12285">
    <property type="entry name" value="RRM3_RBM39_like"/>
    <property type="match status" value="1"/>
</dbReference>
<feature type="domain" description="RRM" evidence="6">
    <location>
        <begin position="305"/>
        <end position="382"/>
    </location>
</feature>
<dbReference type="InterPro" id="IPR029123">
    <property type="entry name" value="RBM39_linker"/>
</dbReference>
<dbReference type="PROSITE" id="PS50102">
    <property type="entry name" value="RRM"/>
    <property type="match status" value="2"/>
</dbReference>
<dbReference type="GO" id="GO:0005634">
    <property type="term" value="C:nucleus"/>
    <property type="evidence" value="ECO:0007669"/>
    <property type="project" value="InterPro"/>
</dbReference>
<keyword evidence="3 4" id="KW-0694">RNA-binding</keyword>
<dbReference type="NCBIfam" id="TIGR01622">
    <property type="entry name" value="SF-CC1"/>
    <property type="match status" value="1"/>
</dbReference>
<feature type="compositionally biased region" description="Basic and acidic residues" evidence="5">
    <location>
        <begin position="121"/>
        <end position="137"/>
    </location>
</feature>
<evidence type="ECO:0000256" key="1">
    <source>
        <dbReference type="ARBA" id="ARBA00022553"/>
    </source>
</evidence>
<evidence type="ECO:0000256" key="2">
    <source>
        <dbReference type="ARBA" id="ARBA00022737"/>
    </source>
</evidence>
<feature type="domain" description="RRM" evidence="6">
    <location>
        <begin position="206"/>
        <end position="283"/>
    </location>
</feature>
<gene>
    <name evidence="7" type="primary">rsd1</name>
    <name evidence="7" type="ORF">LTR09_001761</name>
</gene>
<dbReference type="SMART" id="SM00360">
    <property type="entry name" value="RRM"/>
    <property type="match status" value="3"/>
</dbReference>
<proteinExistence type="predicted"/>
<organism evidence="7 8">
    <name type="scientific">Extremus antarcticus</name>
    <dbReference type="NCBI Taxonomy" id="702011"/>
    <lineage>
        <taxon>Eukaryota</taxon>
        <taxon>Fungi</taxon>
        <taxon>Dikarya</taxon>
        <taxon>Ascomycota</taxon>
        <taxon>Pezizomycotina</taxon>
        <taxon>Dothideomycetes</taxon>
        <taxon>Dothideomycetidae</taxon>
        <taxon>Mycosphaerellales</taxon>
        <taxon>Extremaceae</taxon>
        <taxon>Extremus</taxon>
    </lineage>
</organism>
<dbReference type="AlphaFoldDB" id="A0AAJ0GHB9"/>
<evidence type="ECO:0000256" key="3">
    <source>
        <dbReference type="ARBA" id="ARBA00022884"/>
    </source>
</evidence>
<protein>
    <submittedName>
        <fullName evidence="7">Phosphatidylinositol-3-phosphatase SAC1</fullName>
    </submittedName>
</protein>
<dbReference type="InterPro" id="IPR035979">
    <property type="entry name" value="RBD_domain_sf"/>
</dbReference>
<dbReference type="GO" id="GO:0003723">
    <property type="term" value="F:RNA binding"/>
    <property type="evidence" value="ECO:0007669"/>
    <property type="project" value="UniProtKB-UniRule"/>
</dbReference>
<keyword evidence="8" id="KW-1185">Reference proteome</keyword>
<feature type="compositionally biased region" description="Basic and acidic residues" evidence="5">
    <location>
        <begin position="51"/>
        <end position="64"/>
    </location>
</feature>
<dbReference type="CDD" id="cd12284">
    <property type="entry name" value="RRM2_RBM23_RBM39"/>
    <property type="match status" value="1"/>
</dbReference>
<dbReference type="Proteomes" id="UP001271007">
    <property type="component" value="Unassembled WGS sequence"/>
</dbReference>
<feature type="compositionally biased region" description="Basic and acidic residues" evidence="5">
    <location>
        <begin position="71"/>
        <end position="104"/>
    </location>
</feature>
<accession>A0AAJ0GHB9</accession>
<name>A0AAJ0GHB9_9PEZI</name>
<dbReference type="Gene3D" id="3.30.70.330">
    <property type="match status" value="3"/>
</dbReference>
<keyword evidence="1" id="KW-0597">Phosphoprotein</keyword>
<evidence type="ECO:0000256" key="4">
    <source>
        <dbReference type="PROSITE-ProRule" id="PRU00176"/>
    </source>
</evidence>
<dbReference type="InterPro" id="IPR012677">
    <property type="entry name" value="Nucleotide-bd_a/b_plait_sf"/>
</dbReference>
<dbReference type="InterPro" id="IPR006509">
    <property type="entry name" value="RBM39_SF"/>
</dbReference>
<sequence>MESINNSIEELLEEEERKAAAKAKAVNGGQQPVEYASYAALYAKSNAQQADRGRDEKGGRDHHGSKNNRYSTEREENDERRSRRSRDLGDDDVPVKDEVKDGSDKGSANGSVRSRRRSRSPRSDRRPESYRQRDRPAGDYYAPSGGDNHYRPGRDDRRDRDRRDNRDRSPRRDRDRYQSGRDDRRPSDPHRRKRSPEPTDDERDRRTVFVQQLAARLRTKELKAFFERAGWVVDAQIVKDRVSGRSKGVGYVEFREEESVPKAIALTGQKLADIPIIAQLTEAEKNRQSKTTEGVATHSNGVPFHRLYVGNIHFSLTEDDIRNVFAPFGELEFVQLQKEDQGRSKGYGFVQFIDPTQAKAALEAMNGYDLGGRNIRVGLGNDKFTPESTQSLLQRFGAQAHQQGSSFSGMGGRGAHAGGTANFDRASGKDADKTGGASALDDSDVSGVNFSNYSRDALMRKLARTDEPEQKVAAKAQPKKAPVEQQAPSRCVLLKNMFNEAEYVSPSIATKTHHAYIHYRESKNNPDGWKKELEDDIKTECDSKYGIVQHIGISLNSDDGEIYIKFDRVEGGMNAIRGLNGRWFGGNMITAQYVVDHVYNMMFPVAAHK</sequence>
<evidence type="ECO:0000313" key="7">
    <source>
        <dbReference type="EMBL" id="KAK3057577.1"/>
    </source>
</evidence>
<dbReference type="Pfam" id="PF15519">
    <property type="entry name" value="RBM39linker"/>
    <property type="match status" value="1"/>
</dbReference>
<feature type="compositionally biased region" description="Basic and acidic residues" evidence="5">
    <location>
        <begin position="148"/>
        <end position="189"/>
    </location>
</feature>
<dbReference type="Pfam" id="PF00076">
    <property type="entry name" value="RRM_1"/>
    <property type="match status" value="2"/>
</dbReference>
<evidence type="ECO:0000256" key="5">
    <source>
        <dbReference type="SAM" id="MobiDB-lite"/>
    </source>
</evidence>
<dbReference type="PANTHER" id="PTHR48036">
    <property type="entry name" value="SPLICING FACTOR (PAD-1), PUTATIVE (AFU_ORTHOLOGUE AFUA_1G15810)-RELATED"/>
    <property type="match status" value="1"/>
</dbReference>
<evidence type="ECO:0000313" key="8">
    <source>
        <dbReference type="Proteomes" id="UP001271007"/>
    </source>
</evidence>
<comment type="caution">
    <text evidence="7">The sequence shown here is derived from an EMBL/GenBank/DDBJ whole genome shotgun (WGS) entry which is preliminary data.</text>
</comment>